<evidence type="ECO:0000256" key="2">
    <source>
        <dbReference type="ARBA" id="ARBA00022980"/>
    </source>
</evidence>
<keyword evidence="3 5" id="KW-0687">Ribonucleoprotein</keyword>
<dbReference type="SUPFAM" id="SSF143034">
    <property type="entry name" value="L35p-like"/>
    <property type="match status" value="1"/>
</dbReference>
<dbReference type="GO" id="GO:1990904">
    <property type="term" value="C:ribonucleoprotein complex"/>
    <property type="evidence" value="ECO:0007669"/>
    <property type="project" value="UniProtKB-KW"/>
</dbReference>
<dbReference type="HAMAP" id="MF_00514">
    <property type="entry name" value="Ribosomal_bL35"/>
    <property type="match status" value="1"/>
</dbReference>
<dbReference type="GO" id="GO:0006412">
    <property type="term" value="P:translation"/>
    <property type="evidence" value="ECO:0007669"/>
    <property type="project" value="UniProtKB-UniRule"/>
</dbReference>
<dbReference type="InterPro" id="IPR001706">
    <property type="entry name" value="Ribosomal_bL35"/>
</dbReference>
<comment type="similarity">
    <text evidence="1 5 6">Belongs to the bacterial ribosomal protein bL35 family.</text>
</comment>
<dbReference type="InterPro" id="IPR018265">
    <property type="entry name" value="Ribosomal_bL35_CS"/>
</dbReference>
<evidence type="ECO:0000256" key="3">
    <source>
        <dbReference type="ARBA" id="ARBA00023274"/>
    </source>
</evidence>
<evidence type="ECO:0000313" key="7">
    <source>
        <dbReference type="EMBL" id="QQG36609.1"/>
    </source>
</evidence>
<sequence>MPKMKTKSGAKKRFRVTAGGKVKFKAAFARHMQMNKPKKMKLKTRGSSILSAVDTKIILDNFLPYQRKRKNKKAASAKSAAAE</sequence>
<keyword evidence="2 5" id="KW-0689">Ribosomal protein</keyword>
<dbReference type="FunFam" id="4.10.410.60:FF:000001">
    <property type="entry name" value="50S ribosomal protein L35"/>
    <property type="match status" value="1"/>
</dbReference>
<evidence type="ECO:0000256" key="5">
    <source>
        <dbReference type="HAMAP-Rule" id="MF_00514"/>
    </source>
</evidence>
<dbReference type="GO" id="GO:0005840">
    <property type="term" value="C:ribosome"/>
    <property type="evidence" value="ECO:0007669"/>
    <property type="project" value="UniProtKB-KW"/>
</dbReference>
<dbReference type="GO" id="GO:0003735">
    <property type="term" value="F:structural constituent of ribosome"/>
    <property type="evidence" value="ECO:0007669"/>
    <property type="project" value="InterPro"/>
</dbReference>
<dbReference type="AlphaFoldDB" id="A0A7T5R378"/>
<dbReference type="Pfam" id="PF01632">
    <property type="entry name" value="Ribosomal_L35p"/>
    <property type="match status" value="1"/>
</dbReference>
<protein>
    <recommendedName>
        <fullName evidence="4 5">Large ribosomal subunit protein bL35</fullName>
    </recommendedName>
</protein>
<dbReference type="Proteomes" id="UP000595362">
    <property type="component" value="Chromosome"/>
</dbReference>
<dbReference type="Gene3D" id="4.10.410.60">
    <property type="match status" value="1"/>
</dbReference>
<evidence type="ECO:0000256" key="4">
    <source>
        <dbReference type="ARBA" id="ARBA00071664"/>
    </source>
</evidence>
<dbReference type="EMBL" id="CP066681">
    <property type="protein sequence ID" value="QQG36609.1"/>
    <property type="molecule type" value="Genomic_DNA"/>
</dbReference>
<evidence type="ECO:0000256" key="6">
    <source>
        <dbReference type="RuleBase" id="RU000568"/>
    </source>
</evidence>
<evidence type="ECO:0000313" key="8">
    <source>
        <dbReference type="Proteomes" id="UP000595362"/>
    </source>
</evidence>
<evidence type="ECO:0000256" key="1">
    <source>
        <dbReference type="ARBA" id="ARBA00006598"/>
    </source>
</evidence>
<dbReference type="PROSITE" id="PS00936">
    <property type="entry name" value="RIBOSOMAL_L35"/>
    <property type="match status" value="1"/>
</dbReference>
<proteinExistence type="inferred from homology"/>
<dbReference type="InterPro" id="IPR021137">
    <property type="entry name" value="Ribosomal_bL35-like"/>
</dbReference>
<accession>A0A7T5R378</accession>
<gene>
    <name evidence="5 7" type="primary">rpmI</name>
    <name evidence="7" type="ORF">HYS17_02160</name>
</gene>
<dbReference type="InterPro" id="IPR037229">
    <property type="entry name" value="Ribosomal_bL35_sf"/>
</dbReference>
<reference evidence="7 8" key="1">
    <citation type="submission" date="2020-07" db="EMBL/GenBank/DDBJ databases">
        <title>Huge and variable diversity of episymbiotic CPR bacteria and DPANN archaea in groundwater ecosystems.</title>
        <authorList>
            <person name="He C.Y."/>
            <person name="Keren R."/>
            <person name="Whittaker M."/>
            <person name="Farag I.F."/>
            <person name="Doudna J."/>
            <person name="Cate J.H.D."/>
            <person name="Banfield J.F."/>
        </authorList>
    </citation>
    <scope>NUCLEOTIDE SEQUENCE [LARGE SCALE GENOMIC DNA]</scope>
    <source>
        <strain evidence="7">NC_groundwater_70_Ag_B-0.1um_54_66</strain>
    </source>
</reference>
<dbReference type="NCBIfam" id="TIGR00001">
    <property type="entry name" value="rpmI_bact"/>
    <property type="match status" value="1"/>
</dbReference>
<dbReference type="PRINTS" id="PR00064">
    <property type="entry name" value="RIBOSOMALL35"/>
</dbReference>
<name>A0A7T5R378_9BACT</name>
<organism evidence="7 8">
    <name type="scientific">Micavibrio aeruginosavorus</name>
    <dbReference type="NCBI Taxonomy" id="349221"/>
    <lineage>
        <taxon>Bacteria</taxon>
        <taxon>Pseudomonadati</taxon>
        <taxon>Bdellovibrionota</taxon>
        <taxon>Bdellovibrionia</taxon>
        <taxon>Bdellovibrionales</taxon>
        <taxon>Pseudobdellovibrionaceae</taxon>
        <taxon>Micavibrio</taxon>
    </lineage>
</organism>